<accession>A0A101LYX8</accession>
<geneLocation type="mitochondrion" evidence="3"/>
<protein>
    <submittedName>
        <fullName evidence="3">Uncharacterized protein</fullName>
    </submittedName>
</protein>
<dbReference type="EMBL" id="LKAM01000006">
    <property type="protein sequence ID" value="KUM47921.1"/>
    <property type="molecule type" value="Genomic_DNA"/>
</dbReference>
<gene>
    <name evidence="1" type="ORF">ABT39_MTgene1461</name>
    <name evidence="2" type="ORF">ABT39_MTgene4903</name>
    <name evidence="3" type="ORF">ABT39_MTgene4916</name>
</gene>
<dbReference type="EMBL" id="LKAM01000006">
    <property type="protein sequence ID" value="KUM47908.1"/>
    <property type="molecule type" value="Genomic_DNA"/>
</dbReference>
<reference evidence="3" key="1">
    <citation type="journal article" date="2015" name="Genome Biol. Evol.">
        <title>Organellar Genomes of White Spruce (Picea glauca): Assembly and Annotation.</title>
        <authorList>
            <person name="Jackman S.D."/>
            <person name="Warren R.L."/>
            <person name="Gibb E.A."/>
            <person name="Vandervalk B.P."/>
            <person name="Mohamadi H."/>
            <person name="Chu J."/>
            <person name="Raymond A."/>
            <person name="Pleasance S."/>
            <person name="Coope R."/>
            <person name="Wildung M.R."/>
            <person name="Ritland C.E."/>
            <person name="Bousquet J."/>
            <person name="Jones S.J."/>
            <person name="Bohlmann J."/>
            <person name="Birol I."/>
        </authorList>
    </citation>
    <scope>NUCLEOTIDE SEQUENCE [LARGE SCALE GENOMIC DNA]</scope>
    <source>
        <tissue evidence="3">Flushing bud</tissue>
    </source>
</reference>
<evidence type="ECO:0000313" key="3">
    <source>
        <dbReference type="EMBL" id="KUM47921.1"/>
    </source>
</evidence>
<organism evidence="3">
    <name type="scientific">Picea glauca</name>
    <name type="common">White spruce</name>
    <name type="synonym">Pinus glauca</name>
    <dbReference type="NCBI Taxonomy" id="3330"/>
    <lineage>
        <taxon>Eukaryota</taxon>
        <taxon>Viridiplantae</taxon>
        <taxon>Streptophyta</taxon>
        <taxon>Embryophyta</taxon>
        <taxon>Tracheophyta</taxon>
        <taxon>Spermatophyta</taxon>
        <taxon>Pinopsida</taxon>
        <taxon>Pinidae</taxon>
        <taxon>Conifers I</taxon>
        <taxon>Pinales</taxon>
        <taxon>Pinaceae</taxon>
        <taxon>Picea</taxon>
    </lineage>
</organism>
<sequence length="82" mass="9104">MMLSQEVILNPSSKCFQFRWWAATYITHSLACCLWCLSNPSPLPFQFIVPARACLPRQFIVPPAEQTVSPGSISSLSVGCRS</sequence>
<evidence type="ECO:0000313" key="2">
    <source>
        <dbReference type="EMBL" id="KUM47908.1"/>
    </source>
</evidence>
<dbReference type="AlphaFoldDB" id="A0A101LYX8"/>
<keyword evidence="3" id="KW-0496">Mitochondrion</keyword>
<proteinExistence type="predicted"/>
<comment type="caution">
    <text evidence="3">The sequence shown here is derived from an EMBL/GenBank/DDBJ whole genome shotgun (WGS) entry which is preliminary data.</text>
</comment>
<name>A0A101LYX8_PICGL</name>
<evidence type="ECO:0000313" key="1">
    <source>
        <dbReference type="EMBL" id="KUM46779.1"/>
    </source>
</evidence>
<dbReference type="EMBL" id="LKAM01000010">
    <property type="protein sequence ID" value="KUM46779.1"/>
    <property type="molecule type" value="Genomic_DNA"/>
</dbReference>